<dbReference type="EMBL" id="LNGD01000005">
    <property type="protein sequence ID" value="KYC54114.1"/>
    <property type="molecule type" value="Genomic_DNA"/>
</dbReference>
<feature type="domain" description="DUF1638" evidence="1">
    <location>
        <begin position="78"/>
        <end position="250"/>
    </location>
</feature>
<organism evidence="2 3">
    <name type="scientific">Candidatus Methanofastidiosum methylothiophilum</name>
    <dbReference type="NCBI Taxonomy" id="1705564"/>
    <lineage>
        <taxon>Archaea</taxon>
        <taxon>Methanobacteriati</taxon>
        <taxon>Methanobacteriota</taxon>
        <taxon>Stenosarchaea group</taxon>
        <taxon>Candidatus Methanofastidiosia</taxon>
        <taxon>Candidatus Methanofastidiosales</taxon>
        <taxon>Candidatus Methanofastidiosaceae</taxon>
        <taxon>Candidatus Methanofastidiosum</taxon>
    </lineage>
</organism>
<comment type="caution">
    <text evidence="2">The sequence shown here is derived from an EMBL/GenBank/DDBJ whole genome shotgun (WGS) entry which is preliminary data.</text>
</comment>
<reference evidence="2 3" key="1">
    <citation type="journal article" date="2016" name="ISME J.">
        <title>Chasing the elusive Euryarchaeota class WSA2: genomes reveal a uniquely fastidious methyl-reducing methanogen.</title>
        <authorList>
            <person name="Nobu M.K."/>
            <person name="Narihiro T."/>
            <person name="Kuroda K."/>
            <person name="Mei R."/>
            <person name="Liu W.T."/>
        </authorList>
    </citation>
    <scope>NUCLEOTIDE SEQUENCE [LARGE SCALE GENOMIC DNA]</scope>
    <source>
        <strain evidence="2">U1lsi0528_Bin089</strain>
    </source>
</reference>
<protein>
    <recommendedName>
        <fullName evidence="1">DUF1638 domain-containing protein</fullName>
    </recommendedName>
</protein>
<evidence type="ECO:0000259" key="1">
    <source>
        <dbReference type="Pfam" id="PF07796"/>
    </source>
</evidence>
<evidence type="ECO:0000313" key="2">
    <source>
        <dbReference type="EMBL" id="KYC54114.1"/>
    </source>
</evidence>
<evidence type="ECO:0000313" key="3">
    <source>
        <dbReference type="Proteomes" id="UP000075578"/>
    </source>
</evidence>
<proteinExistence type="predicted"/>
<dbReference type="Pfam" id="PF07796">
    <property type="entry name" value="DUF1638"/>
    <property type="match status" value="1"/>
</dbReference>
<dbReference type="AlphaFoldDB" id="A0A150JAZ1"/>
<accession>A0A150JAZ1</accession>
<name>A0A150JAZ1_9EURY</name>
<sequence length="261" mass="30377">MKRIGLLVCQIFEEEILEILESYPEIDKLIIYDNEASKEFQNIVRNNLAPNKFKIARELCSRKYLKKENNLEILVYMLPLALHVDPKLIKKEIIQAAKELEKHVDYLVLFFGLCGNSLGDIESLMRENRFTIPVSILKDREGEIVDDCVCALLGSRKEYIETINEQPGTWFMTYGWAKYWKELSCETVGSFNIDKMKLVFDRAGYKRTLALDFDFGDRALYDKRCKEFSEIFNLPLCYKKGDTELLKNILGIAIKEVISND</sequence>
<dbReference type="Proteomes" id="UP000075578">
    <property type="component" value="Unassembled WGS sequence"/>
</dbReference>
<gene>
    <name evidence="2" type="ORF">AMQ74_00167</name>
</gene>
<dbReference type="InterPro" id="IPR012437">
    <property type="entry name" value="DUF1638"/>
</dbReference>